<keyword evidence="2" id="KW-1185">Reference proteome</keyword>
<reference evidence="1 2" key="1">
    <citation type="submission" date="2018-06" db="EMBL/GenBank/DDBJ databases">
        <title>Genomic Encyclopedia of Archaeal and Bacterial Type Strains, Phase II (KMG-II): from individual species to whole genera.</title>
        <authorList>
            <person name="Goeker M."/>
        </authorList>
    </citation>
    <scope>NUCLEOTIDE SEQUENCE [LARGE SCALE GENOMIC DNA]</scope>
    <source>
        <strain evidence="1 2">DSM 29821</strain>
    </source>
</reference>
<accession>A0A327VTY8</accession>
<dbReference type="RefSeq" id="WP_111594103.1">
    <property type="nucleotide sequence ID" value="NZ_QLMA01000007.1"/>
</dbReference>
<gene>
    <name evidence="1" type="ORF">CLV59_107287</name>
</gene>
<name>A0A327VTY8_9BACT</name>
<proteinExistence type="predicted"/>
<dbReference type="EMBL" id="QLMA01000007">
    <property type="protein sequence ID" value="RAJ77520.1"/>
    <property type="molecule type" value="Genomic_DNA"/>
</dbReference>
<dbReference type="AlphaFoldDB" id="A0A327VTY8"/>
<comment type="caution">
    <text evidence="1">The sequence shown here is derived from an EMBL/GenBank/DDBJ whole genome shotgun (WGS) entry which is preliminary data.</text>
</comment>
<dbReference type="Proteomes" id="UP000249819">
    <property type="component" value="Unassembled WGS sequence"/>
</dbReference>
<evidence type="ECO:0000313" key="2">
    <source>
        <dbReference type="Proteomes" id="UP000249819"/>
    </source>
</evidence>
<sequence length="735" mass="79385">MVQPLVKENLTVDQIQAFQQVRQTFLLAKFQPEVAKAASITYWEQLTCIGFNPDLSRLEAIVRVKQATGYSGNLCSLGSLEYVRFFVDYHDGNGFKDAGLTSFKVADIPDAPSTNHPLNYMATVYLNDEAHRKITACDTAVMPTVRGVLAWNTIPSSNPNDVPYFGNVLDADIQLKRKPAFYLHDILTTVNLGNIGLPNIDPKTKVPVVPDPLPPVAEFYKTYQAAGVPDQRTFYTSIVPQLAGVAQTAPTAQAYDVASISKLGVNLASLGSIISKPVIVDNSKADVTFEELTCVGLNTATDTVGGVLKIKKSAGFNGNMCTAGSNEYVAFWADWNNDGIFESYLGTASVNTHDITGIPANGLYYNVALQVDIAKHLRGCESPNVVKIRGVLSWQTLPSTTDPNALNFYGNRVDSFVQIRPGVPGGGQLGLNLFDVNGVAISNIDQTTSATQGLAYPGGLYPNAAMPFGGLIKLSGLFTNSGASGTTFYKVQFSDNNGSTWQDILDKQIFQIIEGSVQSLVTQDPTTNAGWYTYLPSVPTKAEKLSLLALWDSGNRNGLHKLRILYTKDPAHAAANISTSAPVTVMLDNTGFIYDNTPGTTLDPTQTLDIVIVGGDCKFYKSGDVINGQLTVTDNYFNNWYLDIQPSGHIIPAGTPVSTFITPASHTCTGFADHGDTALNFTINTKYLQSCGYTITLRGYDRSLVGYKINFIDGSYLYNLTDHGAAKSIGFAVLP</sequence>
<organism evidence="1 2">
    <name type="scientific">Chitinophaga dinghuensis</name>
    <dbReference type="NCBI Taxonomy" id="1539050"/>
    <lineage>
        <taxon>Bacteria</taxon>
        <taxon>Pseudomonadati</taxon>
        <taxon>Bacteroidota</taxon>
        <taxon>Chitinophagia</taxon>
        <taxon>Chitinophagales</taxon>
        <taxon>Chitinophagaceae</taxon>
        <taxon>Chitinophaga</taxon>
    </lineage>
</organism>
<protein>
    <submittedName>
        <fullName evidence="1">Uncharacterized protein</fullName>
    </submittedName>
</protein>
<evidence type="ECO:0000313" key="1">
    <source>
        <dbReference type="EMBL" id="RAJ77520.1"/>
    </source>
</evidence>
<dbReference type="OrthoDB" id="9156778at2"/>